<proteinExistence type="predicted"/>
<gene>
    <name evidence="1" type="ORF">COV74_04640</name>
</gene>
<protein>
    <submittedName>
        <fullName evidence="1">Uncharacterized protein</fullName>
    </submittedName>
</protein>
<evidence type="ECO:0000313" key="1">
    <source>
        <dbReference type="EMBL" id="PIQ86467.1"/>
    </source>
</evidence>
<sequence length="103" mass="11839">MSEKHDLLTIQHAISDYFEKFNFDLSVPLSQKLVCSLPRLSDPIPACALWVDQQVILASPMQGFVERVIYLDLYKQEMSFWQLAAQKTNLESMRRVKGVSTTC</sequence>
<dbReference type="AlphaFoldDB" id="A0A2H0LQ14"/>
<reference evidence="1 2" key="1">
    <citation type="submission" date="2017-09" db="EMBL/GenBank/DDBJ databases">
        <title>Depth-based differentiation of microbial function through sediment-hosted aquifers and enrichment of novel symbionts in the deep terrestrial subsurface.</title>
        <authorList>
            <person name="Probst A.J."/>
            <person name="Ladd B."/>
            <person name="Jarett J.K."/>
            <person name="Geller-Mcgrath D.E."/>
            <person name="Sieber C.M."/>
            <person name="Emerson J.B."/>
            <person name="Anantharaman K."/>
            <person name="Thomas B.C."/>
            <person name="Malmstrom R."/>
            <person name="Stieglmeier M."/>
            <person name="Klingl A."/>
            <person name="Woyke T."/>
            <person name="Ryan C.M."/>
            <person name="Banfield J.F."/>
        </authorList>
    </citation>
    <scope>NUCLEOTIDE SEQUENCE [LARGE SCALE GENOMIC DNA]</scope>
    <source>
        <strain evidence="1">CG11_big_fil_rev_8_21_14_0_20_45_26</strain>
    </source>
</reference>
<organism evidence="1 2">
    <name type="scientific">Candidatus Abzuiibacterium crystallinum</name>
    <dbReference type="NCBI Taxonomy" id="1974748"/>
    <lineage>
        <taxon>Bacteria</taxon>
        <taxon>Pseudomonadati</taxon>
        <taxon>Candidatus Omnitrophota</taxon>
        <taxon>Candidatus Abzuiibacterium</taxon>
    </lineage>
</organism>
<dbReference type="EMBL" id="PCVY01000043">
    <property type="protein sequence ID" value="PIQ86467.1"/>
    <property type="molecule type" value="Genomic_DNA"/>
</dbReference>
<comment type="caution">
    <text evidence="1">The sequence shown here is derived from an EMBL/GenBank/DDBJ whole genome shotgun (WGS) entry which is preliminary data.</text>
</comment>
<evidence type="ECO:0000313" key="2">
    <source>
        <dbReference type="Proteomes" id="UP000230859"/>
    </source>
</evidence>
<accession>A0A2H0LQ14</accession>
<name>A0A2H0LQ14_9BACT</name>
<dbReference type="Proteomes" id="UP000230859">
    <property type="component" value="Unassembled WGS sequence"/>
</dbReference>